<reference evidence="1" key="2">
    <citation type="journal article" date="2022" name="New Phytol.">
        <title>Evolutionary transition to the ectomycorrhizal habit in the genomes of a hyperdiverse lineage of mushroom-forming fungi.</title>
        <authorList>
            <person name="Looney B."/>
            <person name="Miyauchi S."/>
            <person name="Morin E."/>
            <person name="Drula E."/>
            <person name="Courty P.E."/>
            <person name="Kohler A."/>
            <person name="Kuo A."/>
            <person name="LaButti K."/>
            <person name="Pangilinan J."/>
            <person name="Lipzen A."/>
            <person name="Riley R."/>
            <person name="Andreopoulos W."/>
            <person name="He G."/>
            <person name="Johnson J."/>
            <person name="Nolan M."/>
            <person name="Tritt A."/>
            <person name="Barry K.W."/>
            <person name="Grigoriev I.V."/>
            <person name="Nagy L.G."/>
            <person name="Hibbett D."/>
            <person name="Henrissat B."/>
            <person name="Matheny P.B."/>
            <person name="Labbe J."/>
            <person name="Martin F.M."/>
        </authorList>
    </citation>
    <scope>NUCLEOTIDE SEQUENCE</scope>
    <source>
        <strain evidence="1">FP105234-sp</strain>
    </source>
</reference>
<protein>
    <submittedName>
        <fullName evidence="1">Uncharacterized protein</fullName>
    </submittedName>
</protein>
<organism evidence="1 2">
    <name type="scientific">Auriscalpium vulgare</name>
    <dbReference type="NCBI Taxonomy" id="40419"/>
    <lineage>
        <taxon>Eukaryota</taxon>
        <taxon>Fungi</taxon>
        <taxon>Dikarya</taxon>
        <taxon>Basidiomycota</taxon>
        <taxon>Agaricomycotina</taxon>
        <taxon>Agaricomycetes</taxon>
        <taxon>Russulales</taxon>
        <taxon>Auriscalpiaceae</taxon>
        <taxon>Auriscalpium</taxon>
    </lineage>
</organism>
<evidence type="ECO:0000313" key="2">
    <source>
        <dbReference type="Proteomes" id="UP000814033"/>
    </source>
</evidence>
<dbReference type="EMBL" id="MU275891">
    <property type="protein sequence ID" value="KAI0048189.1"/>
    <property type="molecule type" value="Genomic_DNA"/>
</dbReference>
<comment type="caution">
    <text evidence="1">The sequence shown here is derived from an EMBL/GenBank/DDBJ whole genome shotgun (WGS) entry which is preliminary data.</text>
</comment>
<accession>A0ACB8RVB1</accession>
<proteinExistence type="predicted"/>
<dbReference type="Proteomes" id="UP000814033">
    <property type="component" value="Unassembled WGS sequence"/>
</dbReference>
<reference evidence="1" key="1">
    <citation type="submission" date="2021-02" db="EMBL/GenBank/DDBJ databases">
        <authorList>
            <consortium name="DOE Joint Genome Institute"/>
            <person name="Ahrendt S."/>
            <person name="Looney B.P."/>
            <person name="Miyauchi S."/>
            <person name="Morin E."/>
            <person name="Drula E."/>
            <person name="Courty P.E."/>
            <person name="Chicoki N."/>
            <person name="Fauchery L."/>
            <person name="Kohler A."/>
            <person name="Kuo A."/>
            <person name="Labutti K."/>
            <person name="Pangilinan J."/>
            <person name="Lipzen A."/>
            <person name="Riley R."/>
            <person name="Andreopoulos W."/>
            <person name="He G."/>
            <person name="Johnson J."/>
            <person name="Barry K.W."/>
            <person name="Grigoriev I.V."/>
            <person name="Nagy L."/>
            <person name="Hibbett D."/>
            <person name="Henrissat B."/>
            <person name="Matheny P.B."/>
            <person name="Labbe J."/>
            <person name="Martin F."/>
        </authorList>
    </citation>
    <scope>NUCLEOTIDE SEQUENCE</scope>
    <source>
        <strain evidence="1">FP105234-sp</strain>
    </source>
</reference>
<gene>
    <name evidence="1" type="ORF">FA95DRAFT_1572073</name>
</gene>
<keyword evidence="2" id="KW-1185">Reference proteome</keyword>
<feature type="non-terminal residue" evidence="1">
    <location>
        <position position="1"/>
    </location>
</feature>
<sequence length="400" mass="43164">SDWIKVKDLNKNKPSLGDAATSTKGYPFIEYADGSQLKLDDVELLRRNLRHVFQELVRRNIAPDKWSQASLEAQSILKSTMYDAAPYLKLCHGEWKLEHLATQQYSQFARQRREQAKVEPKAEQDVAASTLRPQQASSKRDRKRSAPADDVVDADTLRKKKTRAAANTDAEHIEVAIDSTEALSIRASPSSAPGATSSLDAPHVTTTESTGSPSRCLSVPAKPFPAGAISGTETTSDSGPTSSVDDNTSRPCSPIAVPSDADIVSTTKAPRVSANPAAKKGIKIVSPITGLFPDKDTNSIVRFMPAKPLKKTAQGNAPSTASSATVAKSTPAKATPALGDKIIKPGVSSTIRNLYMKRCKLVNSKMTNDEFQKAFSAIDEATRSELEEESRASKNEKKKT</sequence>
<name>A0ACB8RVB1_9AGAM</name>
<evidence type="ECO:0000313" key="1">
    <source>
        <dbReference type="EMBL" id="KAI0048189.1"/>
    </source>
</evidence>